<feature type="compositionally biased region" description="Basic and acidic residues" evidence="1">
    <location>
        <begin position="286"/>
        <end position="297"/>
    </location>
</feature>
<dbReference type="RefSeq" id="XP_025402483.1">
    <property type="nucleotide sequence ID" value="XM_025538320.1"/>
</dbReference>
<dbReference type="EMBL" id="MSFL01000004">
    <property type="protein sequence ID" value="PWY89296.1"/>
    <property type="molecule type" value="Genomic_DNA"/>
</dbReference>
<evidence type="ECO:0000256" key="1">
    <source>
        <dbReference type="SAM" id="MobiDB-lite"/>
    </source>
</evidence>
<feature type="compositionally biased region" description="Basic and acidic residues" evidence="1">
    <location>
        <begin position="225"/>
        <end position="253"/>
    </location>
</feature>
<feature type="region of interest" description="Disordered" evidence="1">
    <location>
        <begin position="210"/>
        <end position="297"/>
    </location>
</feature>
<keyword evidence="3" id="KW-1185">Reference proteome</keyword>
<comment type="caution">
    <text evidence="2">The sequence shown here is derived from an EMBL/GenBank/DDBJ whole genome shotgun (WGS) entry which is preliminary data.</text>
</comment>
<evidence type="ECO:0000313" key="2">
    <source>
        <dbReference type="EMBL" id="PWY89296.1"/>
    </source>
</evidence>
<organism evidence="2 3">
    <name type="scientific">Aspergillus heteromorphus CBS 117.55</name>
    <dbReference type="NCBI Taxonomy" id="1448321"/>
    <lineage>
        <taxon>Eukaryota</taxon>
        <taxon>Fungi</taxon>
        <taxon>Dikarya</taxon>
        <taxon>Ascomycota</taxon>
        <taxon>Pezizomycotina</taxon>
        <taxon>Eurotiomycetes</taxon>
        <taxon>Eurotiomycetidae</taxon>
        <taxon>Eurotiales</taxon>
        <taxon>Aspergillaceae</taxon>
        <taxon>Aspergillus</taxon>
        <taxon>Aspergillus subgen. Circumdati</taxon>
    </lineage>
</organism>
<sequence length="499" mass="56061">MTELSTKTPWATGVKKVLVSTSTLDNPSVASLRLAYHKHTNQGCISLGINAKSGNSSGQNSLLFRISPESVKTCRLILVSDETLCPEYFVTRLQTRAKNVRDVSLLILELDRALAEETVLCPSNLPSCLPAAHSDLNFAAFARICEFKSLRIYFGRQQFRDCELGILRTFVHGLRTKNLKAVSFDEARQGRIERRWKDLSVWLDKPPDYEESASERVQQVNPPPYHDKSKLARAGEKRPRDHSSLPPEDDGRKRPLLISPESPCCPTEVNTPSPPPPSPAAIRPTDFTRHSSPKRTERDTLARFEHMLCGASDGLIRKLLIRLVCRCLPAISDDLEGHFLSDSEKAIVTKIELIERHLERVIEAKIKSILETHILKEIVQETVDSALSKCCDRVLDECEVHKTEFSEHVDDSKTDVCITADDCMKEMEEQAQKHMDEIEEQAQQYMHKIEDQGTEAEMSAEKPGPNLKRWLGTSAQSLPASKSRPSQGGLSIKGRRSSF</sequence>
<dbReference type="VEuPathDB" id="FungiDB:BO70DRAFT_165038"/>
<dbReference type="Proteomes" id="UP000247233">
    <property type="component" value="Unassembled WGS sequence"/>
</dbReference>
<accession>A0A317WS68</accession>
<dbReference type="OrthoDB" id="3891782at2759"/>
<evidence type="ECO:0000313" key="3">
    <source>
        <dbReference type="Proteomes" id="UP000247233"/>
    </source>
</evidence>
<proteinExistence type="predicted"/>
<protein>
    <submittedName>
        <fullName evidence="2">Uncharacterized protein</fullName>
    </submittedName>
</protein>
<name>A0A317WS68_9EURO</name>
<dbReference type="GeneID" id="37060557"/>
<dbReference type="AlphaFoldDB" id="A0A317WS68"/>
<reference evidence="2 3" key="1">
    <citation type="submission" date="2016-12" db="EMBL/GenBank/DDBJ databases">
        <title>The genomes of Aspergillus section Nigri reveals drivers in fungal speciation.</title>
        <authorList>
            <consortium name="DOE Joint Genome Institute"/>
            <person name="Vesth T.C."/>
            <person name="Nybo J."/>
            <person name="Theobald S."/>
            <person name="Brandl J."/>
            <person name="Frisvad J.C."/>
            <person name="Nielsen K.F."/>
            <person name="Lyhne E.K."/>
            <person name="Kogle M.E."/>
            <person name="Kuo A."/>
            <person name="Riley R."/>
            <person name="Clum A."/>
            <person name="Nolan M."/>
            <person name="Lipzen A."/>
            <person name="Salamov A."/>
            <person name="Henrissat B."/>
            <person name="Wiebenga A."/>
            <person name="De Vries R.P."/>
            <person name="Grigoriev I.V."/>
            <person name="Mortensen U.H."/>
            <person name="Andersen M.R."/>
            <person name="Baker S.E."/>
        </authorList>
    </citation>
    <scope>NUCLEOTIDE SEQUENCE [LARGE SCALE GENOMIC DNA]</scope>
    <source>
        <strain evidence="2 3">CBS 117.55</strain>
    </source>
</reference>
<gene>
    <name evidence="2" type="ORF">BO70DRAFT_165038</name>
</gene>
<feature type="compositionally biased region" description="Polar residues" evidence="1">
    <location>
        <begin position="473"/>
        <end position="489"/>
    </location>
</feature>
<feature type="region of interest" description="Disordered" evidence="1">
    <location>
        <begin position="450"/>
        <end position="499"/>
    </location>
</feature>